<keyword evidence="3" id="KW-1185">Reference proteome</keyword>
<dbReference type="EMBL" id="KZ679126">
    <property type="protein sequence ID" value="PTB81386.1"/>
    <property type="molecule type" value="Genomic_DNA"/>
</dbReference>
<sequence>MYEEEEEEDSDYQLDDADRDSDRDSEPADPEQEGGTRSSNTQDHEKWIVRLHFMQNGEERQGNGFYVNMPHPTHYVILTAGHNLIGVKRETLKIYSESPMNPPLRASMFYVSAAYAKMNQEEDDYGVILVKKDPSRPFWGFGFALKLGHDELVNRELVVYGLTQSTYSYKLTASFGTCEDCMSNQLEYKLKTNKGFSGSPVTMPYKDNETAVAIHNYGHNSEDLARGTRINEKVLDEICGWLKIGFFSKAIQASITNKIPKEQRLYLVFTPDSERAVVRLGHNQKHVTKFDILPAYAPSSNSDFPNDFRWVFRLRPKTGPPPEERWVLWNADRHLVSLTSKLRGFCAASLLEYKSPKPGEPEMKADQKFYYIYLEMTNHQGESTELRELRMRAADLTARDLRMGIFETPEVFFARHKRGKYLFGKIPCKPGAPSKPAPEKEELDFNLFRLFSDPLQS</sequence>
<dbReference type="InterPro" id="IPR043504">
    <property type="entry name" value="Peptidase_S1_PA_chymotrypsin"/>
</dbReference>
<reference evidence="2 3" key="1">
    <citation type="submission" date="2016-07" db="EMBL/GenBank/DDBJ databases">
        <title>Multiple horizontal gene transfer events from other fungi enriched the ability of initially mycotrophic Trichoderma (Ascomycota) to feed on dead plant biomass.</title>
        <authorList>
            <consortium name="DOE Joint Genome Institute"/>
            <person name="Aerts A."/>
            <person name="Atanasova L."/>
            <person name="Chenthamara K."/>
            <person name="Zhang J."/>
            <person name="Grujic M."/>
            <person name="Henrissat B."/>
            <person name="Kuo A."/>
            <person name="Salamov A."/>
            <person name="Lipzen A."/>
            <person name="Labutti K."/>
            <person name="Barry K."/>
            <person name="Miao Y."/>
            <person name="Rahimi M.J."/>
            <person name="Shen Q."/>
            <person name="Grigoriev I.V."/>
            <person name="Kubicek C.P."/>
            <person name="Druzhinina I.S."/>
        </authorList>
    </citation>
    <scope>NUCLEOTIDE SEQUENCE [LARGE SCALE GENOMIC DNA]</scope>
    <source>
        <strain evidence="2 3">ATCC 18648</strain>
    </source>
</reference>
<evidence type="ECO:0000313" key="2">
    <source>
        <dbReference type="EMBL" id="PTB81386.1"/>
    </source>
</evidence>
<name>A0A2T4CIJ8_TRILO</name>
<protein>
    <recommendedName>
        <fullName evidence="4">Serine protease</fullName>
    </recommendedName>
</protein>
<dbReference type="STRING" id="983965.A0A2T4CIJ8"/>
<dbReference type="InterPro" id="IPR009003">
    <property type="entry name" value="Peptidase_S1_PA"/>
</dbReference>
<evidence type="ECO:0008006" key="4">
    <source>
        <dbReference type="Google" id="ProtNLM"/>
    </source>
</evidence>
<gene>
    <name evidence="2" type="ORF">M440DRAFT_1466912</name>
</gene>
<evidence type="ECO:0000313" key="3">
    <source>
        <dbReference type="Proteomes" id="UP000240760"/>
    </source>
</evidence>
<feature type="compositionally biased region" description="Acidic residues" evidence="1">
    <location>
        <begin position="1"/>
        <end position="19"/>
    </location>
</feature>
<dbReference type="Proteomes" id="UP000240760">
    <property type="component" value="Unassembled WGS sequence"/>
</dbReference>
<evidence type="ECO:0000256" key="1">
    <source>
        <dbReference type="SAM" id="MobiDB-lite"/>
    </source>
</evidence>
<accession>A0A2T4CIJ8</accession>
<dbReference type="Gene3D" id="2.40.10.10">
    <property type="entry name" value="Trypsin-like serine proteases"/>
    <property type="match status" value="2"/>
</dbReference>
<feature type="region of interest" description="Disordered" evidence="1">
    <location>
        <begin position="1"/>
        <end position="42"/>
    </location>
</feature>
<organism evidence="2 3">
    <name type="scientific">Trichoderma longibrachiatum ATCC 18648</name>
    <dbReference type="NCBI Taxonomy" id="983965"/>
    <lineage>
        <taxon>Eukaryota</taxon>
        <taxon>Fungi</taxon>
        <taxon>Dikarya</taxon>
        <taxon>Ascomycota</taxon>
        <taxon>Pezizomycotina</taxon>
        <taxon>Sordariomycetes</taxon>
        <taxon>Hypocreomycetidae</taxon>
        <taxon>Hypocreales</taxon>
        <taxon>Hypocreaceae</taxon>
        <taxon>Trichoderma</taxon>
    </lineage>
</organism>
<dbReference type="OrthoDB" id="5367135at2759"/>
<proteinExistence type="predicted"/>
<dbReference type="SUPFAM" id="SSF50494">
    <property type="entry name" value="Trypsin-like serine proteases"/>
    <property type="match status" value="1"/>
</dbReference>
<dbReference type="AlphaFoldDB" id="A0A2T4CIJ8"/>